<protein>
    <submittedName>
        <fullName evidence="1">Uncharacterized protein</fullName>
    </submittedName>
</protein>
<gene>
    <name evidence="1" type="ORF">LVJ82_00245</name>
</gene>
<accession>A0ABY4E3P5</accession>
<evidence type="ECO:0000313" key="2">
    <source>
        <dbReference type="Proteomes" id="UP000832011"/>
    </source>
</evidence>
<name>A0ABY4E3P5_9NEIS</name>
<dbReference type="RefSeq" id="WP_058357136.1">
    <property type="nucleotide sequence ID" value="NZ_CABKVG010000010.1"/>
</dbReference>
<dbReference type="Proteomes" id="UP000832011">
    <property type="component" value="Chromosome"/>
</dbReference>
<reference evidence="1 2" key="1">
    <citation type="journal article" date="2022" name="Res Sq">
        <title>Evolution of multicellular longitudinally dividing oral cavity symbionts (Neisseriaceae).</title>
        <authorList>
            <person name="Nyongesa S."/>
            <person name="Weber P."/>
            <person name="Bernet E."/>
            <person name="Pullido F."/>
            <person name="Nieckarz M."/>
            <person name="Delaby M."/>
            <person name="Nieves C."/>
            <person name="Viehboeck T."/>
            <person name="Krause N."/>
            <person name="Rivera-Millot A."/>
            <person name="Nakamura A."/>
            <person name="Vischer N."/>
            <person name="VanNieuwenhze M."/>
            <person name="Brun Y."/>
            <person name="Cava F."/>
            <person name="Bulgheresi S."/>
            <person name="Veyrier F."/>
        </authorList>
    </citation>
    <scope>NUCLEOTIDE SEQUENCE [LARGE SCALE GENOMIC DNA]</scope>
    <source>
        <strain evidence="1 2">SN4</strain>
    </source>
</reference>
<sequence length="114" mass="13115">MTLKTYHVFYHFYANGDSVPSEFPVSMNEADIYSPLLGKLHQDGDFLGLIDAQGETLQVMYEADNDLYWIEVLALEQRGSYGKYVGFDELTDFFKALPEHFQHDSISNATFMAW</sequence>
<organism evidence="1 2">
    <name type="scientific">Vitreoscilla massiliensis</name>
    <dbReference type="NCBI Taxonomy" id="1689272"/>
    <lineage>
        <taxon>Bacteria</taxon>
        <taxon>Pseudomonadati</taxon>
        <taxon>Pseudomonadota</taxon>
        <taxon>Betaproteobacteria</taxon>
        <taxon>Neisseriales</taxon>
        <taxon>Neisseriaceae</taxon>
        <taxon>Vitreoscilla</taxon>
    </lineage>
</organism>
<keyword evidence="2" id="KW-1185">Reference proteome</keyword>
<dbReference type="EMBL" id="CP091511">
    <property type="protein sequence ID" value="UOO89445.1"/>
    <property type="molecule type" value="Genomic_DNA"/>
</dbReference>
<proteinExistence type="predicted"/>
<evidence type="ECO:0000313" key="1">
    <source>
        <dbReference type="EMBL" id="UOO89445.1"/>
    </source>
</evidence>